<keyword evidence="4 7" id="KW-0812">Transmembrane</keyword>
<evidence type="ECO:0000313" key="8">
    <source>
        <dbReference type="EMBL" id="CEM32824.1"/>
    </source>
</evidence>
<dbReference type="Pfam" id="PF03092">
    <property type="entry name" value="BT1"/>
    <property type="match status" value="2"/>
</dbReference>
<reference evidence="8 9" key="1">
    <citation type="submission" date="2014-11" db="EMBL/GenBank/DDBJ databases">
        <authorList>
            <person name="Zhu J."/>
            <person name="Qi W."/>
            <person name="Song R."/>
        </authorList>
    </citation>
    <scope>NUCLEOTIDE SEQUENCE [LARGE SCALE GENOMIC DNA]</scope>
</reference>
<comment type="similarity">
    <text evidence="2">Belongs to the major facilitator superfamily. Folate-biopterin transporter (TC 2.A.71) family.</text>
</comment>
<dbReference type="InParanoid" id="A0A0G4GQT7"/>
<evidence type="ECO:0000256" key="5">
    <source>
        <dbReference type="ARBA" id="ARBA00022989"/>
    </source>
</evidence>
<gene>
    <name evidence="8" type="ORF">Vbra_4579</name>
</gene>
<organism evidence="8 9">
    <name type="scientific">Vitrella brassicaformis (strain CCMP3155)</name>
    <dbReference type="NCBI Taxonomy" id="1169540"/>
    <lineage>
        <taxon>Eukaryota</taxon>
        <taxon>Sar</taxon>
        <taxon>Alveolata</taxon>
        <taxon>Colpodellida</taxon>
        <taxon>Vitrellaceae</taxon>
        <taxon>Vitrella</taxon>
    </lineage>
</organism>
<dbReference type="VEuPathDB" id="CryptoDB:Vbra_4579"/>
<accession>A0A0G4GQT7</accession>
<dbReference type="AlphaFoldDB" id="A0A0G4GQT7"/>
<dbReference type="STRING" id="1169540.A0A0G4GQT7"/>
<evidence type="ECO:0000256" key="7">
    <source>
        <dbReference type="SAM" id="Phobius"/>
    </source>
</evidence>
<dbReference type="SUPFAM" id="SSF103473">
    <property type="entry name" value="MFS general substrate transporter"/>
    <property type="match status" value="1"/>
</dbReference>
<dbReference type="GO" id="GO:0016020">
    <property type="term" value="C:membrane"/>
    <property type="evidence" value="ECO:0007669"/>
    <property type="project" value="UniProtKB-SubCell"/>
</dbReference>
<feature type="transmembrane region" description="Helical" evidence="7">
    <location>
        <begin position="94"/>
        <end position="116"/>
    </location>
</feature>
<keyword evidence="6 7" id="KW-0472">Membrane</keyword>
<dbReference type="EMBL" id="CDMY01000765">
    <property type="protein sequence ID" value="CEM32824.1"/>
    <property type="molecule type" value="Genomic_DNA"/>
</dbReference>
<dbReference type="Proteomes" id="UP000041254">
    <property type="component" value="Unassembled WGS sequence"/>
</dbReference>
<dbReference type="InterPro" id="IPR036259">
    <property type="entry name" value="MFS_trans_sf"/>
</dbReference>
<dbReference type="PANTHER" id="PTHR31585:SF0">
    <property type="entry name" value="FOLATE-BIOPTERIN TRANSPORTER 1, CHLOROPLASTIC"/>
    <property type="match status" value="1"/>
</dbReference>
<keyword evidence="3" id="KW-0813">Transport</keyword>
<protein>
    <submittedName>
        <fullName evidence="8">Uncharacterized protein</fullName>
    </submittedName>
</protein>
<dbReference type="OrthoDB" id="754047at2759"/>
<evidence type="ECO:0000256" key="1">
    <source>
        <dbReference type="ARBA" id="ARBA00004141"/>
    </source>
</evidence>
<evidence type="ECO:0000256" key="6">
    <source>
        <dbReference type="ARBA" id="ARBA00023136"/>
    </source>
</evidence>
<dbReference type="FunCoup" id="A0A0G4GQT7">
    <property type="interactions" value="1"/>
</dbReference>
<evidence type="ECO:0000256" key="2">
    <source>
        <dbReference type="ARBA" id="ARBA00007015"/>
    </source>
</evidence>
<name>A0A0G4GQT7_VITBC</name>
<dbReference type="InterPro" id="IPR039309">
    <property type="entry name" value="BT1"/>
</dbReference>
<dbReference type="OMA" id="CIYRINH"/>
<keyword evidence="5 7" id="KW-1133">Transmembrane helix</keyword>
<dbReference type="PANTHER" id="PTHR31585">
    <property type="entry name" value="FOLATE-BIOPTERIN TRANSPORTER 1, CHLOROPLASTIC"/>
    <property type="match status" value="1"/>
</dbReference>
<dbReference type="Gene3D" id="1.20.1250.20">
    <property type="entry name" value="MFS general substrate transporter like domains"/>
    <property type="match status" value="1"/>
</dbReference>
<keyword evidence="9" id="KW-1185">Reference proteome</keyword>
<proteinExistence type="inferred from homology"/>
<feature type="transmembrane region" description="Helical" evidence="7">
    <location>
        <begin position="176"/>
        <end position="199"/>
    </location>
</feature>
<comment type="subcellular location">
    <subcellularLocation>
        <location evidence="1">Membrane</location>
        <topology evidence="1">Multi-pass membrane protein</topology>
    </subcellularLocation>
</comment>
<feature type="transmembrane region" description="Helical" evidence="7">
    <location>
        <begin position="228"/>
        <end position="250"/>
    </location>
</feature>
<evidence type="ECO:0000313" key="9">
    <source>
        <dbReference type="Proteomes" id="UP000041254"/>
    </source>
</evidence>
<dbReference type="PhylomeDB" id="A0A0G4GQT7"/>
<sequence>MMMFASTQVLAFLVLAFLVRNVVTAVLALIFLAVSAAFTSSMAEALCVELSAHASAKLTAESIMSLFVTSKAFGNLLTAYSSGQLIEYTSKQNVFLITSAFPVLIVVAALMMREVTTLPAQMQRQTAWQQLRHVWDFMRQPLLLPTIIYVVAYMGGPDYDDALFFFFTNRLGFSPTFLGSMRLTYGVAALIGVGIYQLVTKVPLKTVSRHTPRADLQHEKTPPCDKQILTWSILVSLPIYMLPILLVLGLNSRIGISNEAFLLSGGSLLEATAELQILPLIVYSCKVCPKGIEGTVFAILMSVRNAGALLSKAMSSFFTYQLGITATDFTSE</sequence>
<evidence type="ECO:0000256" key="3">
    <source>
        <dbReference type="ARBA" id="ARBA00022448"/>
    </source>
</evidence>
<evidence type="ECO:0000256" key="4">
    <source>
        <dbReference type="ARBA" id="ARBA00022692"/>
    </source>
</evidence>
<feature type="transmembrane region" description="Helical" evidence="7">
    <location>
        <begin position="137"/>
        <end position="156"/>
    </location>
</feature>